<evidence type="ECO:0000256" key="2">
    <source>
        <dbReference type="ARBA" id="ARBA00023015"/>
    </source>
</evidence>
<protein>
    <submittedName>
        <fullName evidence="8">Sigma-70 family RNA polymerase sigma factor</fullName>
    </submittedName>
</protein>
<accession>A0ABT3FP15</accession>
<evidence type="ECO:0000256" key="1">
    <source>
        <dbReference type="ARBA" id="ARBA00010641"/>
    </source>
</evidence>
<dbReference type="SUPFAM" id="SSF88946">
    <property type="entry name" value="Sigma2 domain of RNA polymerase sigma factors"/>
    <property type="match status" value="1"/>
</dbReference>
<dbReference type="InterPro" id="IPR013325">
    <property type="entry name" value="RNA_pol_sigma_r2"/>
</dbReference>
<dbReference type="Gene3D" id="1.10.10.10">
    <property type="entry name" value="Winged helix-like DNA-binding domain superfamily/Winged helix DNA-binding domain"/>
    <property type="match status" value="1"/>
</dbReference>
<dbReference type="RefSeq" id="WP_264500964.1">
    <property type="nucleotide sequence ID" value="NZ_JAPDDS010000004.1"/>
</dbReference>
<keyword evidence="2" id="KW-0805">Transcription regulation</keyword>
<dbReference type="PANTHER" id="PTHR43133">
    <property type="entry name" value="RNA POLYMERASE ECF-TYPE SIGMA FACTO"/>
    <property type="match status" value="1"/>
</dbReference>
<dbReference type="CDD" id="cd06171">
    <property type="entry name" value="Sigma70_r4"/>
    <property type="match status" value="1"/>
</dbReference>
<dbReference type="InterPro" id="IPR013324">
    <property type="entry name" value="RNA_pol_sigma_r3/r4-like"/>
</dbReference>
<dbReference type="Pfam" id="PF08281">
    <property type="entry name" value="Sigma70_r4_2"/>
    <property type="match status" value="1"/>
</dbReference>
<dbReference type="NCBIfam" id="TIGR02937">
    <property type="entry name" value="sigma70-ECF"/>
    <property type="match status" value="1"/>
</dbReference>
<feature type="domain" description="RNA polymerase sigma factor 70 region 4 type 2" evidence="7">
    <location>
        <begin position="118"/>
        <end position="168"/>
    </location>
</feature>
<keyword evidence="3" id="KW-0731">Sigma factor</keyword>
<evidence type="ECO:0000256" key="3">
    <source>
        <dbReference type="ARBA" id="ARBA00023082"/>
    </source>
</evidence>
<evidence type="ECO:0000313" key="9">
    <source>
        <dbReference type="Proteomes" id="UP001207930"/>
    </source>
</evidence>
<name>A0ABT3FP15_9BACT</name>
<dbReference type="InterPro" id="IPR013249">
    <property type="entry name" value="RNA_pol_sigma70_r4_t2"/>
</dbReference>
<gene>
    <name evidence="8" type="ORF">OKA04_09730</name>
</gene>
<comment type="caution">
    <text evidence="8">The sequence shown here is derived from an EMBL/GenBank/DDBJ whole genome shotgun (WGS) entry which is preliminary data.</text>
</comment>
<dbReference type="InterPro" id="IPR007627">
    <property type="entry name" value="RNA_pol_sigma70_r2"/>
</dbReference>
<proteinExistence type="inferred from homology"/>
<keyword evidence="5" id="KW-0804">Transcription</keyword>
<keyword evidence="9" id="KW-1185">Reference proteome</keyword>
<dbReference type="InterPro" id="IPR036388">
    <property type="entry name" value="WH-like_DNA-bd_sf"/>
</dbReference>
<evidence type="ECO:0000259" key="7">
    <source>
        <dbReference type="Pfam" id="PF08281"/>
    </source>
</evidence>
<dbReference type="SUPFAM" id="SSF88659">
    <property type="entry name" value="Sigma3 and sigma4 domains of RNA polymerase sigma factors"/>
    <property type="match status" value="1"/>
</dbReference>
<dbReference type="EMBL" id="JAPDDS010000004">
    <property type="protein sequence ID" value="MCW1885006.1"/>
    <property type="molecule type" value="Genomic_DNA"/>
</dbReference>
<feature type="domain" description="RNA polymerase sigma-70 region 2" evidence="6">
    <location>
        <begin position="25"/>
        <end position="92"/>
    </location>
</feature>
<keyword evidence="4" id="KW-0238">DNA-binding</keyword>
<comment type="similarity">
    <text evidence="1">Belongs to the sigma-70 factor family. ECF subfamily.</text>
</comment>
<evidence type="ECO:0000256" key="4">
    <source>
        <dbReference type="ARBA" id="ARBA00023125"/>
    </source>
</evidence>
<dbReference type="InterPro" id="IPR014284">
    <property type="entry name" value="RNA_pol_sigma-70_dom"/>
</dbReference>
<dbReference type="PANTHER" id="PTHR43133:SF8">
    <property type="entry name" value="RNA POLYMERASE SIGMA FACTOR HI_1459-RELATED"/>
    <property type="match status" value="1"/>
</dbReference>
<sequence length="652" mass="70621">MSDRNDAALLEAWCAGASEEAFAALARRYGGLLYHAALRRTGRDDLAGEAAQNALLILARKAPRLTHLPSLSGWLHRTACYEASKILRREQRHHARMKHLMPPDEEGESTWKEIAPLLDEALDAMGEKDREVIFLKFFDGLSFEQMARRFGGEPAAWRQRGSRAIERLRTYLTRRGVAVSATVLTTGLGTSFTQAAPAAFLASLPSSASAASAALSWQTLTFHSIHLMKVKPAAALAAVLLLSLVPLGMQAMAISEARDRIGLLESAHATSPVAPSRQMASSSSRAGSAMNLVALADALLAAEQGDLVKRFTTERKIEAMGADELEALLRESAGLELGADQRVALVKALFRQYCRVAEKSGLPGERVMELVVLLAPAMTSGQGTLWDLAGGNLDRWVEADPDAAVAWYRQMARPGSSNDTGVLVARAFDALERRDSAEALAFYRSLPDAEKFSLIGGGGGADRPQEMLGLASEIADERLRLLSMNAIFHRADGRSPQEVRGWLAGLDLDGSRAEELLAIAASGPRGEVTAEDAARRIEWLRESADGLDVPHATGMLLTGLATSRPDAAAAILDAEWARRPDERMLATYMTHGVKSELLVLDAIPRAALISDPELRDSALRTMLLTSRKEEDARELARRGGLPAEEIDRLFSR</sequence>
<dbReference type="Pfam" id="PF04542">
    <property type="entry name" value="Sigma70_r2"/>
    <property type="match status" value="1"/>
</dbReference>
<dbReference type="Proteomes" id="UP001207930">
    <property type="component" value="Unassembled WGS sequence"/>
</dbReference>
<evidence type="ECO:0000256" key="5">
    <source>
        <dbReference type="ARBA" id="ARBA00023163"/>
    </source>
</evidence>
<dbReference type="Gene3D" id="1.10.1740.10">
    <property type="match status" value="1"/>
</dbReference>
<dbReference type="InterPro" id="IPR039425">
    <property type="entry name" value="RNA_pol_sigma-70-like"/>
</dbReference>
<reference evidence="8 9" key="1">
    <citation type="submission" date="2022-10" db="EMBL/GenBank/DDBJ databases">
        <title>Luteolibacter flavescens strain MCCC 1K03193, whole genome shotgun sequencing project.</title>
        <authorList>
            <person name="Zhao G."/>
            <person name="Shen L."/>
        </authorList>
    </citation>
    <scope>NUCLEOTIDE SEQUENCE [LARGE SCALE GENOMIC DNA]</scope>
    <source>
        <strain evidence="8 9">MCCC 1K03193</strain>
    </source>
</reference>
<evidence type="ECO:0000259" key="6">
    <source>
        <dbReference type="Pfam" id="PF04542"/>
    </source>
</evidence>
<organism evidence="8 9">
    <name type="scientific">Luteolibacter flavescens</name>
    <dbReference type="NCBI Taxonomy" id="1859460"/>
    <lineage>
        <taxon>Bacteria</taxon>
        <taxon>Pseudomonadati</taxon>
        <taxon>Verrucomicrobiota</taxon>
        <taxon>Verrucomicrobiia</taxon>
        <taxon>Verrucomicrobiales</taxon>
        <taxon>Verrucomicrobiaceae</taxon>
        <taxon>Luteolibacter</taxon>
    </lineage>
</organism>
<evidence type="ECO:0000313" key="8">
    <source>
        <dbReference type="EMBL" id="MCW1885006.1"/>
    </source>
</evidence>